<name>A0A378NUB1_9FIRM</name>
<accession>A0A378NUB1</accession>
<gene>
    <name evidence="1" type="ORF">NCTC10571_01623</name>
</gene>
<dbReference type="RefSeq" id="WP_115151792.1">
    <property type="nucleotide sequence ID" value="NZ_UGPP01000001.1"/>
</dbReference>
<dbReference type="EMBL" id="UGPP01000001">
    <property type="protein sequence ID" value="STY71467.1"/>
    <property type="molecule type" value="Genomic_DNA"/>
</dbReference>
<dbReference type="Proteomes" id="UP000255234">
    <property type="component" value="Unassembled WGS sequence"/>
</dbReference>
<sequence length="105" mass="11835">MFISTSYELFNLLIPHCRYINLQWGYSNFAIVDGVNNFAIATFPIAFNDYTAVALALDILNNDATEYKPIHVLTWSKFGDTKNNIKFVTDDGNSVQAIGYFVIGK</sequence>
<dbReference type="AlphaFoldDB" id="A0A378NUB1"/>
<reference evidence="1 2" key="1">
    <citation type="submission" date="2018-06" db="EMBL/GenBank/DDBJ databases">
        <authorList>
            <consortium name="Pathogen Informatics"/>
            <person name="Doyle S."/>
        </authorList>
    </citation>
    <scope>NUCLEOTIDE SEQUENCE [LARGE SCALE GENOMIC DNA]</scope>
    <source>
        <strain evidence="1 2">NCTC10571</strain>
    </source>
</reference>
<organism evidence="1 2">
    <name type="scientific">Megamonas hypermegale</name>
    <dbReference type="NCBI Taxonomy" id="158847"/>
    <lineage>
        <taxon>Bacteria</taxon>
        <taxon>Bacillati</taxon>
        <taxon>Bacillota</taxon>
        <taxon>Negativicutes</taxon>
        <taxon>Selenomonadales</taxon>
        <taxon>Selenomonadaceae</taxon>
        <taxon>Megamonas</taxon>
    </lineage>
</organism>
<evidence type="ECO:0000313" key="1">
    <source>
        <dbReference type="EMBL" id="STY71467.1"/>
    </source>
</evidence>
<evidence type="ECO:0000313" key="2">
    <source>
        <dbReference type="Proteomes" id="UP000255234"/>
    </source>
</evidence>
<proteinExistence type="predicted"/>
<protein>
    <submittedName>
        <fullName evidence="1">Uncharacterized protein</fullName>
    </submittedName>
</protein>